<dbReference type="PANTHER" id="PTHR42693:SF53">
    <property type="entry name" value="ENDO-4-O-SULFATASE"/>
    <property type="match status" value="1"/>
</dbReference>
<dbReference type="EMBL" id="SJPJ01000001">
    <property type="protein sequence ID" value="TWT78904.1"/>
    <property type="molecule type" value="Genomic_DNA"/>
</dbReference>
<keyword evidence="9" id="KW-1185">Reference proteome</keyword>
<dbReference type="RefSeq" id="WP_146394056.1">
    <property type="nucleotide sequence ID" value="NZ_SJPJ01000001.1"/>
</dbReference>
<dbReference type="Proteomes" id="UP000315010">
    <property type="component" value="Unassembled WGS sequence"/>
</dbReference>
<protein>
    <submittedName>
        <fullName evidence="8">Arylsulfatase</fullName>
        <ecNumber evidence="8">3.1.6.1</ecNumber>
    </submittedName>
</protein>
<keyword evidence="4" id="KW-0106">Calcium</keyword>
<dbReference type="CDD" id="cd16025">
    <property type="entry name" value="PAS_like"/>
    <property type="match status" value="1"/>
</dbReference>
<dbReference type="GO" id="GO:0046872">
    <property type="term" value="F:metal ion binding"/>
    <property type="evidence" value="ECO:0007669"/>
    <property type="project" value="UniProtKB-KW"/>
</dbReference>
<dbReference type="Gene3D" id="3.40.720.10">
    <property type="entry name" value="Alkaline Phosphatase, subunit A"/>
    <property type="match status" value="1"/>
</dbReference>
<evidence type="ECO:0000313" key="9">
    <source>
        <dbReference type="Proteomes" id="UP000315010"/>
    </source>
</evidence>
<comment type="similarity">
    <text evidence="1">Belongs to the sulfatase family.</text>
</comment>
<dbReference type="GO" id="GO:0004065">
    <property type="term" value="F:arylsulfatase activity"/>
    <property type="evidence" value="ECO:0007669"/>
    <property type="project" value="UniProtKB-EC"/>
</dbReference>
<dbReference type="Pfam" id="PF00884">
    <property type="entry name" value="Sulfatase"/>
    <property type="match status" value="1"/>
</dbReference>
<evidence type="ECO:0000313" key="8">
    <source>
        <dbReference type="EMBL" id="TWT78904.1"/>
    </source>
</evidence>
<name>A0A5C5YV57_9BACT</name>
<evidence type="ECO:0000256" key="4">
    <source>
        <dbReference type="ARBA" id="ARBA00022837"/>
    </source>
</evidence>
<evidence type="ECO:0000259" key="7">
    <source>
        <dbReference type="Pfam" id="PF00884"/>
    </source>
</evidence>
<evidence type="ECO:0000256" key="5">
    <source>
        <dbReference type="SAM" id="MobiDB-lite"/>
    </source>
</evidence>
<comment type="caution">
    <text evidence="8">The sequence shown here is derived from an EMBL/GenBank/DDBJ whole genome shotgun (WGS) entry which is preliminary data.</text>
</comment>
<dbReference type="InterPro" id="IPR024607">
    <property type="entry name" value="Sulfatase_CS"/>
</dbReference>
<dbReference type="SUPFAM" id="SSF53649">
    <property type="entry name" value="Alkaline phosphatase-like"/>
    <property type="match status" value="1"/>
</dbReference>
<feature type="domain" description="Sulfatase N-terminal" evidence="7">
    <location>
        <begin position="28"/>
        <end position="392"/>
    </location>
</feature>
<keyword evidence="2" id="KW-0479">Metal-binding</keyword>
<keyword evidence="3 8" id="KW-0378">Hydrolase</keyword>
<dbReference type="PROSITE" id="PS00149">
    <property type="entry name" value="SULFATASE_2"/>
    <property type="match status" value="1"/>
</dbReference>
<accession>A0A5C5YV57</accession>
<feature type="chain" id="PRO_5022997658" evidence="6">
    <location>
        <begin position="22"/>
        <end position="528"/>
    </location>
</feature>
<feature type="compositionally biased region" description="Basic and acidic residues" evidence="5">
    <location>
        <begin position="493"/>
        <end position="504"/>
    </location>
</feature>
<dbReference type="AlphaFoldDB" id="A0A5C5YV57"/>
<keyword evidence="6" id="KW-0732">Signal</keyword>
<evidence type="ECO:0000256" key="3">
    <source>
        <dbReference type="ARBA" id="ARBA00022801"/>
    </source>
</evidence>
<gene>
    <name evidence="8" type="primary">atsA_8</name>
    <name evidence="8" type="ORF">CA13_03010</name>
</gene>
<evidence type="ECO:0000256" key="2">
    <source>
        <dbReference type="ARBA" id="ARBA00022723"/>
    </source>
</evidence>
<dbReference type="Gene3D" id="3.30.1120.10">
    <property type="match status" value="1"/>
</dbReference>
<dbReference type="InterPro" id="IPR017850">
    <property type="entry name" value="Alkaline_phosphatase_core_sf"/>
</dbReference>
<sequence precursor="true">MKSPITLAAMLLITLSGPRMTDAGSVQPNVIVIVADDMGYSDPACFGGELATPALDRLASEGIRFTHCYNGGMCIVSRASLLTGHWWPKALPEFTRTPLLSERLQQAGYRTAIIGKWHLPGHPMDRGFDHFFGFLNGFTDHFEGSTSYRLDREPFRDFGEDYYSSDDFTDRAIKFIRSSPESDSERPFMLYLSYQAPHNPLQAPTADIRRHRGKYLQGWQAIREARFRRQHKLGIVPADSVLPKYPDNLPDWESLSPAQRDLEDLRMSVYAAMVERMDQGIGRLLEALEESGQAESTLVLFMSDNGTDSFSVVDKPMLASGKLPGDRKSNWQPGTGWAYACVTPWRLYKISQHAGGVTTGAIAWWPTGIREPGRIETSHVHMADVLPTILAASRVDVQNSVAGECFLPVFKGEAWKRKEPLFFQFMDNRAIRTAEWTLAEVDGTGWGLFHVASDPFENDDVKRKHSKIATELAECWDQWWREQSGKPTYLAESTKESEHYRPQGDRGSGAVYRPTAMPAKDADRYPIP</sequence>
<proteinExistence type="inferred from homology"/>
<dbReference type="EC" id="3.1.6.1" evidence="8"/>
<dbReference type="InterPro" id="IPR050738">
    <property type="entry name" value="Sulfatase"/>
</dbReference>
<reference evidence="8 9" key="1">
    <citation type="submission" date="2019-02" db="EMBL/GenBank/DDBJ databases">
        <title>Deep-cultivation of Planctomycetes and their phenomic and genomic characterization uncovers novel biology.</title>
        <authorList>
            <person name="Wiegand S."/>
            <person name="Jogler M."/>
            <person name="Boedeker C."/>
            <person name="Pinto D."/>
            <person name="Vollmers J."/>
            <person name="Rivas-Marin E."/>
            <person name="Kohn T."/>
            <person name="Peeters S.H."/>
            <person name="Heuer A."/>
            <person name="Rast P."/>
            <person name="Oberbeckmann S."/>
            <person name="Bunk B."/>
            <person name="Jeske O."/>
            <person name="Meyerdierks A."/>
            <person name="Storesund J.E."/>
            <person name="Kallscheuer N."/>
            <person name="Luecker S."/>
            <person name="Lage O.M."/>
            <person name="Pohl T."/>
            <person name="Merkel B.J."/>
            <person name="Hornburger P."/>
            <person name="Mueller R.-W."/>
            <person name="Bruemmer F."/>
            <person name="Labrenz M."/>
            <person name="Spormann A.M."/>
            <person name="Op Den Camp H."/>
            <person name="Overmann J."/>
            <person name="Amann R."/>
            <person name="Jetten M.S.M."/>
            <person name="Mascher T."/>
            <person name="Medema M.H."/>
            <person name="Devos D.P."/>
            <person name="Kaster A.-K."/>
            <person name="Ovreas L."/>
            <person name="Rohde M."/>
            <person name="Galperin M.Y."/>
            <person name="Jogler C."/>
        </authorList>
    </citation>
    <scope>NUCLEOTIDE SEQUENCE [LARGE SCALE GENOMIC DNA]</scope>
    <source>
        <strain evidence="8 9">CA13</strain>
    </source>
</reference>
<dbReference type="OrthoDB" id="9783154at2"/>
<dbReference type="PANTHER" id="PTHR42693">
    <property type="entry name" value="ARYLSULFATASE FAMILY MEMBER"/>
    <property type="match status" value="1"/>
</dbReference>
<organism evidence="8 9">
    <name type="scientific">Novipirellula herctigrandis</name>
    <dbReference type="NCBI Taxonomy" id="2527986"/>
    <lineage>
        <taxon>Bacteria</taxon>
        <taxon>Pseudomonadati</taxon>
        <taxon>Planctomycetota</taxon>
        <taxon>Planctomycetia</taxon>
        <taxon>Pirellulales</taxon>
        <taxon>Pirellulaceae</taxon>
        <taxon>Novipirellula</taxon>
    </lineage>
</organism>
<dbReference type="InterPro" id="IPR000917">
    <property type="entry name" value="Sulfatase_N"/>
</dbReference>
<feature type="region of interest" description="Disordered" evidence="5">
    <location>
        <begin position="491"/>
        <end position="528"/>
    </location>
</feature>
<evidence type="ECO:0000256" key="6">
    <source>
        <dbReference type="SAM" id="SignalP"/>
    </source>
</evidence>
<evidence type="ECO:0000256" key="1">
    <source>
        <dbReference type="ARBA" id="ARBA00008779"/>
    </source>
</evidence>
<feature type="signal peptide" evidence="6">
    <location>
        <begin position="1"/>
        <end position="21"/>
    </location>
</feature>